<dbReference type="PANTHER" id="PTHR43080">
    <property type="entry name" value="CBS DOMAIN-CONTAINING PROTEIN CBSX3, MITOCHONDRIAL"/>
    <property type="match status" value="1"/>
</dbReference>
<dbReference type="InterPro" id="IPR051257">
    <property type="entry name" value="Diverse_CBS-Domain"/>
</dbReference>
<evidence type="ECO:0000313" key="4">
    <source>
        <dbReference type="EMBL" id="SDX79661.1"/>
    </source>
</evidence>
<sequence>MQARDLMITDVRTVSPDDDVADVLKRFARVSFSGFPVVDDDRYLLGIVSESDLVDLFEPEDETLWIPIGFPPFVDTLTYQIDVPWGDIDTGLDFVRESGRPISEVMTTDVVTVEPDADADVVLDLLAGDPDVNRVPVVDAEGRLVGLIARQDVIRAVRDRGLD</sequence>
<dbReference type="SMART" id="SM00116">
    <property type="entry name" value="CBS"/>
    <property type="match status" value="2"/>
</dbReference>
<evidence type="ECO:0000256" key="1">
    <source>
        <dbReference type="ARBA" id="ARBA00023122"/>
    </source>
</evidence>
<dbReference type="RefSeq" id="WP_092730591.1">
    <property type="nucleotide sequence ID" value="NZ_FNPC01000001.1"/>
</dbReference>
<dbReference type="InterPro" id="IPR046342">
    <property type="entry name" value="CBS_dom_sf"/>
</dbReference>
<dbReference type="InterPro" id="IPR000644">
    <property type="entry name" value="CBS_dom"/>
</dbReference>
<dbReference type="Pfam" id="PF00571">
    <property type="entry name" value="CBS"/>
    <property type="match status" value="2"/>
</dbReference>
<dbReference type="SUPFAM" id="SSF54631">
    <property type="entry name" value="CBS-domain pair"/>
    <property type="match status" value="1"/>
</dbReference>
<organism evidence="4 5">
    <name type="scientific">Halopenitus persicus</name>
    <dbReference type="NCBI Taxonomy" id="1048396"/>
    <lineage>
        <taxon>Archaea</taxon>
        <taxon>Methanobacteriati</taxon>
        <taxon>Methanobacteriota</taxon>
        <taxon>Stenosarchaea group</taxon>
        <taxon>Halobacteria</taxon>
        <taxon>Halobacteriales</taxon>
        <taxon>Haloferacaceae</taxon>
        <taxon>Halopenitus</taxon>
    </lineage>
</organism>
<reference evidence="5" key="1">
    <citation type="submission" date="2016-10" db="EMBL/GenBank/DDBJ databases">
        <authorList>
            <person name="Varghese N."/>
            <person name="Submissions S."/>
        </authorList>
    </citation>
    <scope>NUCLEOTIDE SEQUENCE [LARGE SCALE GENOMIC DNA]</scope>
    <source>
        <strain evidence="5">DC30,IBRC 10041,KCTC 4046</strain>
    </source>
</reference>
<dbReference type="OrthoDB" id="43333at2157"/>
<proteinExistence type="predicted"/>
<keyword evidence="5" id="KW-1185">Reference proteome</keyword>
<protein>
    <submittedName>
        <fullName evidence="4">CBS domain-containing protein</fullName>
    </submittedName>
</protein>
<name>A0A1H3ELU2_9EURY</name>
<evidence type="ECO:0000313" key="5">
    <source>
        <dbReference type="Proteomes" id="UP000199079"/>
    </source>
</evidence>
<gene>
    <name evidence="4" type="ORF">SAMN05216564_101499</name>
</gene>
<evidence type="ECO:0000259" key="3">
    <source>
        <dbReference type="PROSITE" id="PS51371"/>
    </source>
</evidence>
<dbReference type="Proteomes" id="UP000199079">
    <property type="component" value="Unassembled WGS sequence"/>
</dbReference>
<dbReference type="Gene3D" id="3.10.580.10">
    <property type="entry name" value="CBS-domain"/>
    <property type="match status" value="1"/>
</dbReference>
<accession>A0A1H3ELU2</accession>
<evidence type="ECO:0000256" key="2">
    <source>
        <dbReference type="PROSITE-ProRule" id="PRU00703"/>
    </source>
</evidence>
<dbReference type="PROSITE" id="PS51371">
    <property type="entry name" value="CBS"/>
    <property type="match status" value="2"/>
</dbReference>
<feature type="domain" description="CBS" evidence="3">
    <location>
        <begin position="7"/>
        <end position="63"/>
    </location>
</feature>
<feature type="domain" description="CBS" evidence="3">
    <location>
        <begin position="106"/>
        <end position="163"/>
    </location>
</feature>
<dbReference type="PANTHER" id="PTHR43080:SF2">
    <property type="entry name" value="CBS DOMAIN-CONTAINING PROTEIN"/>
    <property type="match status" value="1"/>
</dbReference>
<dbReference type="EMBL" id="FNPC01000001">
    <property type="protein sequence ID" value="SDX79661.1"/>
    <property type="molecule type" value="Genomic_DNA"/>
</dbReference>
<keyword evidence="1 2" id="KW-0129">CBS domain</keyword>
<dbReference type="AlphaFoldDB" id="A0A1H3ELU2"/>